<dbReference type="RefSeq" id="XP_015607274.1">
    <property type="nucleotide sequence ID" value="XM_015751788.2"/>
</dbReference>
<evidence type="ECO:0000259" key="11">
    <source>
        <dbReference type="PROSITE" id="PS51362"/>
    </source>
</evidence>
<dbReference type="Pfam" id="PF00688">
    <property type="entry name" value="TGFb_propeptide"/>
    <property type="match status" value="1"/>
</dbReference>
<feature type="domain" description="TGF-beta family profile" evidence="11">
    <location>
        <begin position="324"/>
        <end position="453"/>
    </location>
</feature>
<organism evidence="12 13">
    <name type="scientific">Cephus cinctus</name>
    <name type="common">Wheat stem sawfly</name>
    <dbReference type="NCBI Taxonomy" id="211228"/>
    <lineage>
        <taxon>Eukaryota</taxon>
        <taxon>Metazoa</taxon>
        <taxon>Ecdysozoa</taxon>
        <taxon>Arthropoda</taxon>
        <taxon>Hexapoda</taxon>
        <taxon>Insecta</taxon>
        <taxon>Pterygota</taxon>
        <taxon>Neoptera</taxon>
        <taxon>Endopterygota</taxon>
        <taxon>Hymenoptera</taxon>
        <taxon>Cephoidea</taxon>
        <taxon>Cephidae</taxon>
        <taxon>Cephus</taxon>
    </lineage>
</organism>
<keyword evidence="5" id="KW-0732">Signal</keyword>
<dbReference type="SUPFAM" id="SSF57501">
    <property type="entry name" value="Cystine-knot cytokines"/>
    <property type="match status" value="1"/>
</dbReference>
<dbReference type="GO" id="GO:0008083">
    <property type="term" value="F:growth factor activity"/>
    <property type="evidence" value="ECO:0007669"/>
    <property type="project" value="UniProtKB-KW"/>
</dbReference>
<dbReference type="KEGG" id="ccin:107273515"/>
<dbReference type="GeneID" id="107273515"/>
<dbReference type="AlphaFoldDB" id="A0AAJ7CDF7"/>
<dbReference type="InterPro" id="IPR017948">
    <property type="entry name" value="TGFb_CS"/>
</dbReference>
<evidence type="ECO:0000256" key="4">
    <source>
        <dbReference type="ARBA" id="ARBA00022525"/>
    </source>
</evidence>
<dbReference type="Gene3D" id="2.10.90.10">
    <property type="entry name" value="Cystine-knot cytokines"/>
    <property type="match status" value="1"/>
</dbReference>
<evidence type="ECO:0000256" key="1">
    <source>
        <dbReference type="ARBA" id="ARBA00004613"/>
    </source>
</evidence>
<dbReference type="InterPro" id="IPR001839">
    <property type="entry name" value="TGF-b_C"/>
</dbReference>
<evidence type="ECO:0000313" key="12">
    <source>
        <dbReference type="Proteomes" id="UP000694920"/>
    </source>
</evidence>
<protein>
    <submittedName>
        <fullName evidence="13">Protein 60A</fullName>
    </submittedName>
</protein>
<dbReference type="CDD" id="cd13761">
    <property type="entry name" value="TGF_beta_BMP5_like"/>
    <property type="match status" value="1"/>
</dbReference>
<dbReference type="GO" id="GO:0032502">
    <property type="term" value="P:developmental process"/>
    <property type="evidence" value="ECO:0007669"/>
    <property type="project" value="UniProtKB-ARBA"/>
</dbReference>
<dbReference type="InterPro" id="IPR029034">
    <property type="entry name" value="Cystine-knot_cytokine"/>
</dbReference>
<keyword evidence="7" id="KW-1015">Disulfide bond</keyword>
<evidence type="ECO:0000256" key="3">
    <source>
        <dbReference type="ARBA" id="ARBA00022514"/>
    </source>
</evidence>
<comment type="subcellular location">
    <subcellularLocation>
        <location evidence="1">Secreted</location>
    </subcellularLocation>
</comment>
<dbReference type="InterPro" id="IPR015615">
    <property type="entry name" value="TGF-beta-rel"/>
</dbReference>
<feature type="compositionally biased region" description="Basic residues" evidence="10">
    <location>
        <begin position="317"/>
        <end position="327"/>
    </location>
</feature>
<gene>
    <name evidence="13" type="primary">LOC107273515</name>
</gene>
<evidence type="ECO:0000256" key="10">
    <source>
        <dbReference type="SAM" id="MobiDB-lite"/>
    </source>
</evidence>
<proteinExistence type="inferred from homology"/>
<evidence type="ECO:0000256" key="5">
    <source>
        <dbReference type="ARBA" id="ARBA00022729"/>
    </source>
</evidence>
<dbReference type="FunFam" id="2.10.90.10:FF:000003">
    <property type="entry name" value="Bone morphogenetic protein 5"/>
    <property type="match status" value="1"/>
</dbReference>
<dbReference type="PROSITE" id="PS00250">
    <property type="entry name" value="TGF_BETA_1"/>
    <property type="match status" value="1"/>
</dbReference>
<evidence type="ECO:0000256" key="2">
    <source>
        <dbReference type="ARBA" id="ARBA00006656"/>
    </source>
</evidence>
<feature type="region of interest" description="Disordered" evidence="10">
    <location>
        <begin position="316"/>
        <end position="337"/>
    </location>
</feature>
<evidence type="ECO:0000313" key="13">
    <source>
        <dbReference type="RefSeq" id="XP_015607274.1"/>
    </source>
</evidence>
<keyword evidence="12" id="KW-1185">Reference proteome</keyword>
<evidence type="ECO:0000256" key="8">
    <source>
        <dbReference type="ARBA" id="ARBA00023180"/>
    </source>
</evidence>
<name>A0AAJ7CDF7_CEPCN</name>
<dbReference type="GO" id="GO:0005615">
    <property type="term" value="C:extracellular space"/>
    <property type="evidence" value="ECO:0007669"/>
    <property type="project" value="UniProtKB-KW"/>
</dbReference>
<keyword evidence="3" id="KW-0202">Cytokine</keyword>
<dbReference type="CTD" id="37778"/>
<dbReference type="PROSITE" id="PS51362">
    <property type="entry name" value="TGF_BETA_2"/>
    <property type="match status" value="1"/>
</dbReference>
<evidence type="ECO:0000256" key="9">
    <source>
        <dbReference type="RuleBase" id="RU000354"/>
    </source>
</evidence>
<dbReference type="GO" id="GO:0005125">
    <property type="term" value="F:cytokine activity"/>
    <property type="evidence" value="ECO:0007669"/>
    <property type="project" value="UniProtKB-KW"/>
</dbReference>
<dbReference type="PANTHER" id="PTHR11848">
    <property type="entry name" value="TGF-BETA FAMILY"/>
    <property type="match status" value="1"/>
</dbReference>
<reference evidence="13" key="1">
    <citation type="submission" date="2025-08" db="UniProtKB">
        <authorList>
            <consortium name="RefSeq"/>
        </authorList>
    </citation>
    <scope>IDENTIFICATION</scope>
</reference>
<keyword evidence="8" id="KW-0325">Glycoprotein</keyword>
<evidence type="ECO:0000256" key="7">
    <source>
        <dbReference type="ARBA" id="ARBA00023157"/>
    </source>
</evidence>
<dbReference type="Gene3D" id="2.60.120.970">
    <property type="match status" value="1"/>
</dbReference>
<dbReference type="Pfam" id="PF00019">
    <property type="entry name" value="TGF_beta"/>
    <property type="match status" value="1"/>
</dbReference>
<dbReference type="PANTHER" id="PTHR11848:SF310">
    <property type="entry name" value="PROTEIN 60A-RELATED"/>
    <property type="match status" value="1"/>
</dbReference>
<comment type="similarity">
    <text evidence="2 9">Belongs to the TGF-beta family.</text>
</comment>
<keyword evidence="4" id="KW-0964">Secreted</keyword>
<dbReference type="InterPro" id="IPR001111">
    <property type="entry name" value="TGF-b_propeptide"/>
</dbReference>
<dbReference type="Proteomes" id="UP000694920">
    <property type="component" value="Unplaced"/>
</dbReference>
<accession>A0AAJ7CDF7</accession>
<dbReference type="SMART" id="SM00204">
    <property type="entry name" value="TGFB"/>
    <property type="match status" value="1"/>
</dbReference>
<evidence type="ECO:0000256" key="6">
    <source>
        <dbReference type="ARBA" id="ARBA00023030"/>
    </source>
</evidence>
<sequence length="453" mass="51079">MVSKSGMDLRIPVHVSTSSSYSASTSSTSYSTFTSWSPRLFLVLLVGQLLTLTDGQRLSGLYVDNGLDQTVVHRVVTQREKREVEHEILNLLGLPDRPRNTGGKVPQVKRSAPKFLLDIYKNTLGEDEEKPVTLHTQTSGEFDLTGQDLRAIDQSDVIMSFAAHNHHVAGVRHERGKRLWFDVSEVPPGEHIIGAELRLYQSSDIKNHRNRGSYMITAYRVLRTEDGERELQYVDSVNTTTGHEGWLTLNVSEPLQHWVNNPDGNRGLYLSVHPADRSVHEMRPEDIGIVGSRGDADRQPFMVGFFKSSGIREAKVRQKRDARRRKKSESSSLDYRSNPYTDPAIQYSSRTCKIQTLYVSFKDLKWQDWIIAPDGYDAYYCSGECNFPLNAHMNATNHAIVQTLVHLVSPGKVPKPCCAPTKLSAISVLYFLDESNVILKKYKNMVVKSCGCH</sequence>
<keyword evidence="6 9" id="KW-0339">Growth factor</keyword>